<keyword evidence="2" id="KW-0238">DNA-binding</keyword>
<dbReference type="Proteomes" id="UP001595604">
    <property type="component" value="Unassembled WGS sequence"/>
</dbReference>
<keyword evidence="7" id="KW-1185">Reference proteome</keyword>
<evidence type="ECO:0000256" key="2">
    <source>
        <dbReference type="ARBA" id="ARBA00023125"/>
    </source>
</evidence>
<accession>A0ABV7INH3</accession>
<dbReference type="SUPFAM" id="SSF46689">
    <property type="entry name" value="Homeodomain-like"/>
    <property type="match status" value="1"/>
</dbReference>
<evidence type="ECO:0000256" key="4">
    <source>
        <dbReference type="SAM" id="MobiDB-lite"/>
    </source>
</evidence>
<dbReference type="Pfam" id="PF12833">
    <property type="entry name" value="HTH_18"/>
    <property type="match status" value="1"/>
</dbReference>
<keyword evidence="1" id="KW-0805">Transcription regulation</keyword>
<evidence type="ECO:0000259" key="5">
    <source>
        <dbReference type="PROSITE" id="PS01124"/>
    </source>
</evidence>
<name>A0ABV7INH3_9SPHN</name>
<dbReference type="InterPro" id="IPR032687">
    <property type="entry name" value="AraC-type_N"/>
</dbReference>
<feature type="compositionally biased region" description="Basic and acidic residues" evidence="4">
    <location>
        <begin position="336"/>
        <end position="347"/>
    </location>
</feature>
<keyword evidence="3" id="KW-0804">Transcription</keyword>
<dbReference type="PANTHER" id="PTHR47894">
    <property type="entry name" value="HTH-TYPE TRANSCRIPTIONAL REGULATOR GADX"/>
    <property type="match status" value="1"/>
</dbReference>
<dbReference type="RefSeq" id="WP_379508208.1">
    <property type="nucleotide sequence ID" value="NZ_JBHRTQ010000001.1"/>
</dbReference>
<dbReference type="PANTHER" id="PTHR47894:SF1">
    <property type="entry name" value="HTH-TYPE TRANSCRIPTIONAL REGULATOR VQSM"/>
    <property type="match status" value="1"/>
</dbReference>
<dbReference type="InterPro" id="IPR009057">
    <property type="entry name" value="Homeodomain-like_sf"/>
</dbReference>
<gene>
    <name evidence="6" type="ORF">ACFOD9_00950</name>
</gene>
<dbReference type="SMART" id="SM00342">
    <property type="entry name" value="HTH_ARAC"/>
    <property type="match status" value="1"/>
</dbReference>
<dbReference type="Gene3D" id="1.10.10.60">
    <property type="entry name" value="Homeodomain-like"/>
    <property type="match status" value="1"/>
</dbReference>
<proteinExistence type="predicted"/>
<reference evidence="7" key="1">
    <citation type="journal article" date="2019" name="Int. J. Syst. Evol. Microbiol.">
        <title>The Global Catalogue of Microorganisms (GCM) 10K type strain sequencing project: providing services to taxonomists for standard genome sequencing and annotation.</title>
        <authorList>
            <consortium name="The Broad Institute Genomics Platform"/>
            <consortium name="The Broad Institute Genome Sequencing Center for Infectious Disease"/>
            <person name="Wu L."/>
            <person name="Ma J."/>
        </authorList>
    </citation>
    <scope>NUCLEOTIDE SEQUENCE [LARGE SCALE GENOMIC DNA]</scope>
    <source>
        <strain evidence="7">KCTC 42984</strain>
    </source>
</reference>
<dbReference type="Pfam" id="PF12625">
    <property type="entry name" value="Arabinose_bd"/>
    <property type="match status" value="1"/>
</dbReference>
<evidence type="ECO:0000313" key="6">
    <source>
        <dbReference type="EMBL" id="MFC3172811.1"/>
    </source>
</evidence>
<evidence type="ECO:0000256" key="1">
    <source>
        <dbReference type="ARBA" id="ARBA00023015"/>
    </source>
</evidence>
<organism evidence="6 7">
    <name type="scientific">Novosphingobium bradum</name>
    <dbReference type="NCBI Taxonomy" id="1737444"/>
    <lineage>
        <taxon>Bacteria</taxon>
        <taxon>Pseudomonadati</taxon>
        <taxon>Pseudomonadota</taxon>
        <taxon>Alphaproteobacteria</taxon>
        <taxon>Sphingomonadales</taxon>
        <taxon>Sphingomonadaceae</taxon>
        <taxon>Novosphingobium</taxon>
    </lineage>
</organism>
<sequence>MTIDPLLARLVPRLRAAVGVAGAVQADDAAKATGAFLAPLDQWTNRTVLDFIDHLRQLADDEYMGLGAGPCAPGASNFLIELGTRCATLREAITMGLRFMRMATRAIAFDLAEEGERAVITFREAASPRDPGLILSDWTMISWHKLMQWLIGSEIWLERTEFAHPLEADYTDYAAMFGSNCIFQSDAGRLVFARALLDRRIIRLPGEGDRLKPSTPGYFGKPGLVSRTWQQLVRNLLHVEMAKGNPPLTIEELATEFGVSSQTVRRRLREEGIGFRALKAEVRMEIARHMLVDRQVTQSEASIAAGFAEPNALSRALRLSQGISPRELRSQVLGETKGKGEARDDAE</sequence>
<dbReference type="EMBL" id="JBHRTQ010000001">
    <property type="protein sequence ID" value="MFC3172811.1"/>
    <property type="molecule type" value="Genomic_DNA"/>
</dbReference>
<feature type="domain" description="HTH araC/xylS-type" evidence="5">
    <location>
        <begin position="231"/>
        <end position="331"/>
    </location>
</feature>
<dbReference type="PROSITE" id="PS01124">
    <property type="entry name" value="HTH_ARAC_FAMILY_2"/>
    <property type="match status" value="1"/>
</dbReference>
<evidence type="ECO:0000256" key="3">
    <source>
        <dbReference type="ARBA" id="ARBA00023163"/>
    </source>
</evidence>
<dbReference type="InterPro" id="IPR018060">
    <property type="entry name" value="HTH_AraC"/>
</dbReference>
<protein>
    <submittedName>
        <fullName evidence="6">AraC family transcriptional regulator ligand-binding domain-containing protein</fullName>
    </submittedName>
</protein>
<feature type="region of interest" description="Disordered" evidence="4">
    <location>
        <begin position="328"/>
        <end position="347"/>
    </location>
</feature>
<comment type="caution">
    <text evidence="6">The sequence shown here is derived from an EMBL/GenBank/DDBJ whole genome shotgun (WGS) entry which is preliminary data.</text>
</comment>
<evidence type="ECO:0000313" key="7">
    <source>
        <dbReference type="Proteomes" id="UP001595604"/>
    </source>
</evidence>